<gene>
    <name evidence="2" type="ORF">DCAR_0100839</name>
</gene>
<organism evidence="2 3">
    <name type="scientific">Daucus carota subsp. sativus</name>
    <name type="common">Carrot</name>
    <dbReference type="NCBI Taxonomy" id="79200"/>
    <lineage>
        <taxon>Eukaryota</taxon>
        <taxon>Viridiplantae</taxon>
        <taxon>Streptophyta</taxon>
        <taxon>Embryophyta</taxon>
        <taxon>Tracheophyta</taxon>
        <taxon>Spermatophyta</taxon>
        <taxon>Magnoliopsida</taxon>
        <taxon>eudicotyledons</taxon>
        <taxon>Gunneridae</taxon>
        <taxon>Pentapetalae</taxon>
        <taxon>asterids</taxon>
        <taxon>campanulids</taxon>
        <taxon>Apiales</taxon>
        <taxon>Apiaceae</taxon>
        <taxon>Apioideae</taxon>
        <taxon>Scandiceae</taxon>
        <taxon>Daucinae</taxon>
        <taxon>Daucus</taxon>
        <taxon>Daucus sect. Daucus</taxon>
    </lineage>
</organism>
<dbReference type="OrthoDB" id="1735592at2759"/>
<dbReference type="AlphaFoldDB" id="A0A166FYJ5"/>
<feature type="domain" description="DUF6598" evidence="1">
    <location>
        <begin position="143"/>
        <end position="402"/>
    </location>
</feature>
<dbReference type="Gramene" id="KZN08338">
    <property type="protein sequence ID" value="KZN08338"/>
    <property type="gene ID" value="DCAR_000884"/>
</dbReference>
<accession>A0A166FYJ5</accession>
<dbReference type="InterPro" id="IPR046533">
    <property type="entry name" value="DUF6598"/>
</dbReference>
<proteinExistence type="predicted"/>
<dbReference type="PANTHER" id="PTHR33065">
    <property type="entry name" value="OS07G0486400 PROTEIN"/>
    <property type="match status" value="1"/>
</dbReference>
<evidence type="ECO:0000313" key="3">
    <source>
        <dbReference type="Proteomes" id="UP000077755"/>
    </source>
</evidence>
<dbReference type="Proteomes" id="UP000077755">
    <property type="component" value="Chromosome 1"/>
</dbReference>
<feature type="domain" description="DUF6598" evidence="1">
    <location>
        <begin position="437"/>
        <end position="675"/>
    </location>
</feature>
<dbReference type="KEGG" id="dcr:108214776"/>
<dbReference type="PANTHER" id="PTHR33065:SF88">
    <property type="entry name" value="OS11G0104220 PROTEIN"/>
    <property type="match status" value="1"/>
</dbReference>
<reference evidence="2" key="2">
    <citation type="submission" date="2022-03" db="EMBL/GenBank/DDBJ databases">
        <title>Draft title - Genomic analysis of global carrot germplasm unveils the trajectory of domestication and the origin of high carotenoid orange carrot.</title>
        <authorList>
            <person name="Iorizzo M."/>
            <person name="Ellison S."/>
            <person name="Senalik D."/>
            <person name="Macko-Podgorni A."/>
            <person name="Grzebelus D."/>
            <person name="Bostan H."/>
            <person name="Rolling W."/>
            <person name="Curaba J."/>
            <person name="Simon P."/>
        </authorList>
    </citation>
    <scope>NUCLEOTIDE SEQUENCE</scope>
    <source>
        <tissue evidence="2">Leaf</tissue>
    </source>
</reference>
<protein>
    <recommendedName>
        <fullName evidence="1">DUF6598 domain-containing protein</fullName>
    </recommendedName>
</protein>
<evidence type="ECO:0000313" key="2">
    <source>
        <dbReference type="EMBL" id="WOG81688.1"/>
    </source>
</evidence>
<dbReference type="OMA" id="DEPCVES"/>
<reference evidence="2" key="1">
    <citation type="journal article" date="2016" name="Nat. Genet.">
        <title>A high-quality carrot genome assembly provides new insights into carotenoid accumulation and asterid genome evolution.</title>
        <authorList>
            <person name="Iorizzo M."/>
            <person name="Ellison S."/>
            <person name="Senalik D."/>
            <person name="Zeng P."/>
            <person name="Satapoomin P."/>
            <person name="Huang J."/>
            <person name="Bowman M."/>
            <person name="Iovene M."/>
            <person name="Sanseverino W."/>
            <person name="Cavagnaro P."/>
            <person name="Yildiz M."/>
            <person name="Macko-Podgorni A."/>
            <person name="Moranska E."/>
            <person name="Grzebelus E."/>
            <person name="Grzebelus D."/>
            <person name="Ashrafi H."/>
            <person name="Zheng Z."/>
            <person name="Cheng S."/>
            <person name="Spooner D."/>
            <person name="Van Deynze A."/>
            <person name="Simon P."/>
        </authorList>
    </citation>
    <scope>NUCLEOTIDE SEQUENCE</scope>
    <source>
        <tissue evidence="2">Leaf</tissue>
    </source>
</reference>
<name>A0A166FYJ5_DAUCS</name>
<keyword evidence="3" id="KW-1185">Reference proteome</keyword>
<evidence type="ECO:0000259" key="1">
    <source>
        <dbReference type="Pfam" id="PF20241"/>
    </source>
</evidence>
<sequence length="706" mass="79735">MENSSKLSADSSSSKFDNLTEISSSDVVVVDEGGGDVGVHKNKSIVDPFLSGSLSKNLSIHESCFSCGYEGEISADRSSGKYENLTENRSRDVVVETEIRSPDVVVEDEEGDYVPGQDYAFTNVRCEPVVDFLHARVFTDTPQVYGYIRIIDLQNSKTFPAYDRHRFESPQRLYPSLPLGNFLQLSGPDYIPTLNEPMVAVGINTVETGDVIAHGQQHLSKSTEFTSTTDDAFEKLYTLTFQDEALAGDRVELQCVAFTFGVYACVQVVLCHDDYPESDDHLSDENDDESDENDDEQSRIELFGLIYAKCKPMLLSEHDYKNYMFNVPKEERVRVGFGRQIVLSKDLVVVPAYSDLEISLELKGFEDDDFVVKGSVCFEPSNFHAGWKQVRGRNGCYVDVQVTWQKPSLLNRPWCKEDTISSAFYMGDGPITLASHLLEVFSLFIARPNGKEVNMYGSVDIYCTDGWCNIFCREKDDAYFMSRGCNLLPLKGPERAPRPGMMFSISVDLRDVDGHVKIKGIIESSVGLDERQKPWFDRRLYSVVKMKGKKEKSFVAVHYTMFSYAVQAVVEVCLVWKRRSSAHVNIYGDIIASYDKEVLYSTPYDKKFFKRVLFTSKKANPLEVLFTGKEAHSLEREEKFVLTKNLVAVPMTSSLLAEVNLSFQTAESTCHVAKIVKFRFEDSMMIIPSDDVDICIAVAWKGFPYR</sequence>
<dbReference type="EMBL" id="CP093343">
    <property type="protein sequence ID" value="WOG81688.1"/>
    <property type="molecule type" value="Genomic_DNA"/>
</dbReference>
<dbReference type="Pfam" id="PF20241">
    <property type="entry name" value="DUF6598"/>
    <property type="match status" value="2"/>
</dbReference>